<dbReference type="PANTHER" id="PTHR43390">
    <property type="entry name" value="SIGNAL PEPTIDASE I"/>
    <property type="match status" value="1"/>
</dbReference>
<dbReference type="eggNOG" id="COG0681">
    <property type="taxonomic scope" value="Bacteria"/>
</dbReference>
<dbReference type="InterPro" id="IPR000223">
    <property type="entry name" value="Pept_S26A_signal_pept_1"/>
</dbReference>
<keyword evidence="3" id="KW-0645">Protease</keyword>
<dbReference type="GO" id="GO:0016020">
    <property type="term" value="C:membrane"/>
    <property type="evidence" value="ECO:0007669"/>
    <property type="project" value="UniProtKB-SubCell"/>
</dbReference>
<dbReference type="HOGENOM" id="CLU_104604_1_0_7"/>
<dbReference type="InterPro" id="IPR036286">
    <property type="entry name" value="LexA/Signal_pep-like_sf"/>
</dbReference>
<dbReference type="EMBL" id="CP002606">
    <property type="protein sequence ID" value="AEA33616.1"/>
    <property type="molecule type" value="Genomic_DNA"/>
</dbReference>
<dbReference type="SUPFAM" id="SSF51306">
    <property type="entry name" value="LexA/Signal peptidase"/>
    <property type="match status" value="1"/>
</dbReference>
<evidence type="ECO:0000256" key="3">
    <source>
        <dbReference type="RuleBase" id="RU362042"/>
    </source>
</evidence>
<comment type="catalytic activity">
    <reaction evidence="3">
        <text>Cleavage of hydrophobic, N-terminal signal or leader sequences from secreted and periplasmic proteins.</text>
        <dbReference type="EC" id="3.4.21.89"/>
    </reaction>
</comment>
<protein>
    <recommendedName>
        <fullName evidence="2 3">Signal peptidase I</fullName>
        <ecNumber evidence="3">3.4.21.89</ecNumber>
    </recommendedName>
</protein>
<dbReference type="AlphaFoldDB" id="F2LV32"/>
<reference evidence="5 6" key="1">
    <citation type="journal article" date="2011" name="Stand. Genomic Sci.">
        <title>Complete genome sequence of the thermophilic sulfur-reducer Hippea maritima type strain (MH(2)).</title>
        <authorList>
            <person name="Huntemann M."/>
            <person name="Lu M."/>
            <person name="Nolan M."/>
            <person name="Lapidus A."/>
            <person name="Lucas S."/>
            <person name="Hammon N."/>
            <person name="Deshpande S."/>
            <person name="Cheng J.F."/>
            <person name="Tapia R."/>
            <person name="Han C."/>
            <person name="Goodwin L."/>
            <person name="Pitluck S."/>
            <person name="Liolios K."/>
            <person name="Pagani I."/>
            <person name="Ivanova N."/>
            <person name="Ovchinikova G."/>
            <person name="Pati A."/>
            <person name="Chen A."/>
            <person name="Palaniappan K."/>
            <person name="Land M."/>
            <person name="Hauser L."/>
            <person name="Jeffries C.D."/>
            <person name="Detter J.C."/>
            <person name="Brambilla E.M."/>
            <person name="Rohde M."/>
            <person name="Spring S."/>
            <person name="Goker M."/>
            <person name="Woyke T."/>
            <person name="Bristow J."/>
            <person name="Eisen J.A."/>
            <person name="Markowitz V."/>
            <person name="Hugenholtz P."/>
            <person name="Kyrpides N.C."/>
            <person name="Klenk H.P."/>
            <person name="Mavromatis K."/>
        </authorList>
    </citation>
    <scope>NUCLEOTIDE SEQUENCE [LARGE SCALE GENOMIC DNA]</scope>
    <source>
        <strain evidence="6">ATCC 700847 / DSM 10411 / MH2</strain>
    </source>
</reference>
<dbReference type="PANTHER" id="PTHR43390:SF1">
    <property type="entry name" value="CHLOROPLAST PROCESSING PEPTIDASE"/>
    <property type="match status" value="1"/>
</dbReference>
<dbReference type="EC" id="3.4.21.89" evidence="3"/>
<accession>F2LV32</accession>
<comment type="similarity">
    <text evidence="1 3">Belongs to the peptidase S26 family.</text>
</comment>
<evidence type="ECO:0000313" key="5">
    <source>
        <dbReference type="EMBL" id="AEA33616.1"/>
    </source>
</evidence>
<dbReference type="OrthoDB" id="5360818at2"/>
<reference evidence="6" key="2">
    <citation type="submission" date="2011-03" db="EMBL/GenBank/DDBJ databases">
        <title>The complete genome of Hippea maritima DSM 10411.</title>
        <authorList>
            <consortium name="US DOE Joint Genome Institute (JGI-PGF)"/>
            <person name="Lucas S."/>
            <person name="Copeland A."/>
            <person name="Lapidus A."/>
            <person name="Bruce D."/>
            <person name="Goodwin L."/>
            <person name="Pitluck S."/>
            <person name="Peters L."/>
            <person name="Kyrpides N."/>
            <person name="Mavromatis K."/>
            <person name="Pagani I."/>
            <person name="Ivanova N."/>
            <person name="Mikhailova N."/>
            <person name="Lu M."/>
            <person name="Detter J.C."/>
            <person name="Tapia R."/>
            <person name="Han C."/>
            <person name="Land M."/>
            <person name="Hauser L."/>
            <person name="Markowitz V."/>
            <person name="Cheng J.-F."/>
            <person name="Hugenholtz P."/>
            <person name="Woyke T."/>
            <person name="Wu D."/>
            <person name="Spring S."/>
            <person name="Schroeder M."/>
            <person name="Brambilla E."/>
            <person name="Klenk H.-P."/>
            <person name="Eisen J.A."/>
        </authorList>
    </citation>
    <scope>NUCLEOTIDE SEQUENCE [LARGE SCALE GENOMIC DNA]</scope>
    <source>
        <strain evidence="6">ATCC 700847 / DSM 10411 / MH2</strain>
    </source>
</reference>
<dbReference type="RefSeq" id="WP_013681657.1">
    <property type="nucleotide sequence ID" value="NC_015318.1"/>
</dbReference>
<dbReference type="InParanoid" id="F2LV32"/>
<name>F2LV32_HIPMA</name>
<dbReference type="KEGG" id="hmr:Hipma_0646"/>
<evidence type="ECO:0000259" key="4">
    <source>
        <dbReference type="Pfam" id="PF10502"/>
    </source>
</evidence>
<dbReference type="GO" id="GO:0004252">
    <property type="term" value="F:serine-type endopeptidase activity"/>
    <property type="evidence" value="ECO:0007669"/>
    <property type="project" value="InterPro"/>
</dbReference>
<evidence type="ECO:0000256" key="1">
    <source>
        <dbReference type="ARBA" id="ARBA00009370"/>
    </source>
</evidence>
<comment type="subcellular location">
    <subcellularLocation>
        <location evidence="3">Membrane</location>
        <topology evidence="3">Single-pass type II membrane protein</topology>
    </subcellularLocation>
</comment>
<dbReference type="Pfam" id="PF10502">
    <property type="entry name" value="Peptidase_S26"/>
    <property type="match status" value="1"/>
</dbReference>
<proteinExistence type="inferred from homology"/>
<dbReference type="GO" id="GO:0006465">
    <property type="term" value="P:signal peptide processing"/>
    <property type="evidence" value="ECO:0007669"/>
    <property type="project" value="InterPro"/>
</dbReference>
<dbReference type="InterPro" id="IPR019533">
    <property type="entry name" value="Peptidase_S26"/>
</dbReference>
<dbReference type="GO" id="GO:0009003">
    <property type="term" value="F:signal peptidase activity"/>
    <property type="evidence" value="ECO:0007669"/>
    <property type="project" value="UniProtKB-EC"/>
</dbReference>
<sequence length="164" mass="18784">MWKSKKGIITAAVLVVSLVFLHFILTHLSFSATDSVGYHLFYISKNFKKIKKHDYVLFPIHETNIKEIQNELKKFKTIILVKQVACVPGDRLTVKGRKFYCNGQYLCTAKIRALDGEKINHFKFNGVVPNGYVFVLGKDVNSYDSRYFGFVPIKEVMAVAYPIL</sequence>
<keyword evidence="3" id="KW-0378">Hydrolase</keyword>
<dbReference type="Gene3D" id="2.10.109.10">
    <property type="entry name" value="Umud Fragment, subunit A"/>
    <property type="match status" value="1"/>
</dbReference>
<dbReference type="NCBIfam" id="TIGR02227">
    <property type="entry name" value="sigpep_I_bact"/>
    <property type="match status" value="1"/>
</dbReference>
<organism evidence="5 6">
    <name type="scientific">Hippea maritima (strain ATCC 700847 / DSM 10411 / MH2)</name>
    <dbReference type="NCBI Taxonomy" id="760142"/>
    <lineage>
        <taxon>Bacteria</taxon>
        <taxon>Pseudomonadati</taxon>
        <taxon>Campylobacterota</taxon>
        <taxon>Desulfurellia</taxon>
        <taxon>Desulfurellales</taxon>
        <taxon>Hippeaceae</taxon>
        <taxon>Hippea</taxon>
    </lineage>
</organism>
<feature type="domain" description="Peptidase S26" evidence="4">
    <location>
        <begin position="9"/>
        <end position="160"/>
    </location>
</feature>
<dbReference type="STRING" id="760142.Hipma_0646"/>
<dbReference type="Proteomes" id="UP000008139">
    <property type="component" value="Chromosome"/>
</dbReference>
<evidence type="ECO:0000313" key="6">
    <source>
        <dbReference type="Proteomes" id="UP000008139"/>
    </source>
</evidence>
<gene>
    <name evidence="5" type="ordered locus">Hipma_0646</name>
</gene>
<keyword evidence="6" id="KW-1185">Reference proteome</keyword>
<evidence type="ECO:0000256" key="2">
    <source>
        <dbReference type="ARBA" id="ARBA00019232"/>
    </source>
</evidence>